<dbReference type="OrthoDB" id="1751274at2759"/>
<comment type="caution">
    <text evidence="3">The sequence shown here is derived from an EMBL/GenBank/DDBJ whole genome shotgun (WGS) entry which is preliminary data.</text>
</comment>
<dbReference type="InterPro" id="IPR036875">
    <property type="entry name" value="Znf_CCHC_sf"/>
</dbReference>
<sequence>MGITLKTKPPLYNHQDDVRVPILAKTQSHAAENCRGELVTKIPRPQQQQYKAPKGCFGCGEPGHFKRDCPHVKNIGDEAPKSCFECGNPGHIKKDCPHLKNNNNDENNNGSMGRTLVIGTTESRNDLNLATSTYLLNDHYTSVLFDTETEESLIFKHLSKYLS</sequence>
<name>A0A5N6NXP9_9ASTR</name>
<dbReference type="InterPro" id="IPR001878">
    <property type="entry name" value="Znf_CCHC"/>
</dbReference>
<protein>
    <recommendedName>
        <fullName evidence="2">CCHC-type domain-containing protein</fullName>
    </recommendedName>
</protein>
<dbReference type="InterPro" id="IPR051714">
    <property type="entry name" value="Znf_CCHC_NABP"/>
</dbReference>
<dbReference type="GO" id="GO:0008270">
    <property type="term" value="F:zinc ion binding"/>
    <property type="evidence" value="ECO:0007669"/>
    <property type="project" value="UniProtKB-KW"/>
</dbReference>
<dbReference type="GO" id="GO:0003676">
    <property type="term" value="F:nucleic acid binding"/>
    <property type="evidence" value="ECO:0007669"/>
    <property type="project" value="InterPro"/>
</dbReference>
<evidence type="ECO:0000256" key="1">
    <source>
        <dbReference type="PROSITE-ProRule" id="PRU00047"/>
    </source>
</evidence>
<feature type="domain" description="CCHC-type" evidence="2">
    <location>
        <begin position="56"/>
        <end position="70"/>
    </location>
</feature>
<evidence type="ECO:0000259" key="2">
    <source>
        <dbReference type="PROSITE" id="PS50158"/>
    </source>
</evidence>
<reference evidence="3 4" key="1">
    <citation type="submission" date="2019-05" db="EMBL/GenBank/DDBJ databases">
        <title>Mikania micrantha, genome provides insights into the molecular mechanism of rapid growth.</title>
        <authorList>
            <person name="Liu B."/>
        </authorList>
    </citation>
    <scope>NUCLEOTIDE SEQUENCE [LARGE SCALE GENOMIC DNA]</scope>
    <source>
        <strain evidence="3">NLD-2019</strain>
        <tissue evidence="3">Leaf</tissue>
    </source>
</reference>
<dbReference type="Pfam" id="PF00098">
    <property type="entry name" value="zf-CCHC"/>
    <property type="match status" value="2"/>
</dbReference>
<gene>
    <name evidence="3" type="ORF">E3N88_15748</name>
</gene>
<dbReference type="AlphaFoldDB" id="A0A5N6NXP9"/>
<evidence type="ECO:0000313" key="3">
    <source>
        <dbReference type="EMBL" id="KAD5508045.1"/>
    </source>
</evidence>
<dbReference type="PANTHER" id="PTHR23002">
    <property type="entry name" value="ZINC FINGER CCHC DOMAIN CONTAINING PROTEIN"/>
    <property type="match status" value="1"/>
</dbReference>
<dbReference type="PROSITE" id="PS50158">
    <property type="entry name" value="ZF_CCHC"/>
    <property type="match status" value="2"/>
</dbReference>
<dbReference type="Proteomes" id="UP000326396">
    <property type="component" value="Linkage Group LG16"/>
</dbReference>
<feature type="domain" description="CCHC-type" evidence="2">
    <location>
        <begin position="83"/>
        <end position="97"/>
    </location>
</feature>
<evidence type="ECO:0000313" key="4">
    <source>
        <dbReference type="Proteomes" id="UP000326396"/>
    </source>
</evidence>
<dbReference type="Gene3D" id="4.10.60.10">
    <property type="entry name" value="Zinc finger, CCHC-type"/>
    <property type="match status" value="2"/>
</dbReference>
<keyword evidence="1" id="KW-0479">Metal-binding</keyword>
<keyword evidence="4" id="KW-1185">Reference proteome</keyword>
<accession>A0A5N6NXP9</accession>
<dbReference type="SUPFAM" id="SSF57756">
    <property type="entry name" value="Retrovirus zinc finger-like domains"/>
    <property type="match status" value="1"/>
</dbReference>
<proteinExistence type="predicted"/>
<keyword evidence="1" id="KW-0863">Zinc-finger</keyword>
<keyword evidence="1" id="KW-0862">Zinc</keyword>
<organism evidence="3 4">
    <name type="scientific">Mikania micrantha</name>
    <name type="common">bitter vine</name>
    <dbReference type="NCBI Taxonomy" id="192012"/>
    <lineage>
        <taxon>Eukaryota</taxon>
        <taxon>Viridiplantae</taxon>
        <taxon>Streptophyta</taxon>
        <taxon>Embryophyta</taxon>
        <taxon>Tracheophyta</taxon>
        <taxon>Spermatophyta</taxon>
        <taxon>Magnoliopsida</taxon>
        <taxon>eudicotyledons</taxon>
        <taxon>Gunneridae</taxon>
        <taxon>Pentapetalae</taxon>
        <taxon>asterids</taxon>
        <taxon>campanulids</taxon>
        <taxon>Asterales</taxon>
        <taxon>Asteraceae</taxon>
        <taxon>Asteroideae</taxon>
        <taxon>Heliantheae alliance</taxon>
        <taxon>Eupatorieae</taxon>
        <taxon>Mikania</taxon>
    </lineage>
</organism>
<dbReference type="SMART" id="SM00343">
    <property type="entry name" value="ZnF_C2HC"/>
    <property type="match status" value="2"/>
</dbReference>
<dbReference type="EMBL" id="SZYD01000008">
    <property type="protein sequence ID" value="KAD5508045.1"/>
    <property type="molecule type" value="Genomic_DNA"/>
</dbReference>